<dbReference type="EMBL" id="BOVK01000072">
    <property type="protein sequence ID" value="GIQ71149.1"/>
    <property type="molecule type" value="Genomic_DNA"/>
</dbReference>
<reference evidence="10" key="1">
    <citation type="submission" date="2021-04" db="EMBL/GenBank/DDBJ databases">
        <title>Draft genome sequence of Xylanibacillus composti strain K13.</title>
        <authorList>
            <person name="Uke A."/>
            <person name="Chhe C."/>
            <person name="Baramee S."/>
            <person name="Kosugi A."/>
        </authorList>
    </citation>
    <scope>NUCLEOTIDE SEQUENCE</scope>
    <source>
        <strain evidence="10">K13</strain>
    </source>
</reference>
<keyword evidence="11" id="KW-1185">Reference proteome</keyword>
<evidence type="ECO:0008006" key="12">
    <source>
        <dbReference type="Google" id="ProtNLM"/>
    </source>
</evidence>
<dbReference type="GO" id="GO:0005886">
    <property type="term" value="C:plasma membrane"/>
    <property type="evidence" value="ECO:0007669"/>
    <property type="project" value="UniProtKB-SubCell"/>
</dbReference>
<keyword evidence="7" id="KW-0812">Transmembrane</keyword>
<dbReference type="PANTHER" id="PTHR43280">
    <property type="entry name" value="ARAC-FAMILY TRANSCRIPTIONAL REGULATOR"/>
    <property type="match status" value="1"/>
</dbReference>
<dbReference type="PROSITE" id="PS01124">
    <property type="entry name" value="HTH_ARAC_FAMILY_2"/>
    <property type="match status" value="1"/>
</dbReference>
<dbReference type="SUPFAM" id="SSF46689">
    <property type="entry name" value="Homeodomain-like"/>
    <property type="match status" value="1"/>
</dbReference>
<evidence type="ECO:0000256" key="6">
    <source>
        <dbReference type="ARBA" id="ARBA00023163"/>
    </source>
</evidence>
<dbReference type="SMART" id="SM00342">
    <property type="entry name" value="HTH_ARAC"/>
    <property type="match status" value="1"/>
</dbReference>
<dbReference type="PANTHER" id="PTHR43280:SF2">
    <property type="entry name" value="HTH-TYPE TRANSCRIPTIONAL REGULATOR EXSA"/>
    <property type="match status" value="1"/>
</dbReference>
<gene>
    <name evidence="10" type="ORF">XYCOK13_39730</name>
</gene>
<keyword evidence="6" id="KW-0804">Transcription</keyword>
<dbReference type="GO" id="GO:0043565">
    <property type="term" value="F:sequence-specific DNA binding"/>
    <property type="evidence" value="ECO:0007669"/>
    <property type="project" value="InterPro"/>
</dbReference>
<keyword evidence="5 7" id="KW-0472">Membrane</keyword>
<evidence type="ECO:0000259" key="9">
    <source>
        <dbReference type="PROSITE" id="PS50885"/>
    </source>
</evidence>
<dbReference type="AlphaFoldDB" id="A0A8J4M3S8"/>
<feature type="domain" description="HAMP" evidence="9">
    <location>
        <begin position="329"/>
        <end position="383"/>
    </location>
</feature>
<evidence type="ECO:0000259" key="8">
    <source>
        <dbReference type="PROSITE" id="PS01124"/>
    </source>
</evidence>
<dbReference type="RefSeq" id="WP_213413948.1">
    <property type="nucleotide sequence ID" value="NZ_BOVK01000072.1"/>
</dbReference>
<name>A0A8J4M3S8_9BACL</name>
<dbReference type="Pfam" id="PF12833">
    <property type="entry name" value="HTH_18"/>
    <property type="match status" value="1"/>
</dbReference>
<dbReference type="PRINTS" id="PR00032">
    <property type="entry name" value="HTHARAC"/>
</dbReference>
<keyword evidence="3" id="KW-0805">Transcription regulation</keyword>
<dbReference type="Gene3D" id="1.10.10.60">
    <property type="entry name" value="Homeodomain-like"/>
    <property type="match status" value="2"/>
</dbReference>
<evidence type="ECO:0000313" key="10">
    <source>
        <dbReference type="EMBL" id="GIQ71149.1"/>
    </source>
</evidence>
<comment type="caution">
    <text evidence="10">The sequence shown here is derived from an EMBL/GenBank/DDBJ whole genome shotgun (WGS) entry which is preliminary data.</text>
</comment>
<comment type="subcellular location">
    <subcellularLocation>
        <location evidence="1">Cell membrane</location>
    </subcellularLocation>
</comment>
<evidence type="ECO:0000313" key="11">
    <source>
        <dbReference type="Proteomes" id="UP000677918"/>
    </source>
</evidence>
<sequence>MGAFRRGRRAGKYLKKLLLTIAVVMVAIVVAVSSVMYYGAEKAMVELNLTANQKMLSQLKFNIDYMNENLKSVVMTQYFDNRNYPLMNAEHIEAFEMLSRLQNLDRIVNSSPFLHSIVMYNAIQDQYYTGGRMEMFPESDPILSEIDRYRQQHQDIPKLRLIPLKGKGPQEEGEPEADVFAMFMYEGNAGYSPQKSMLVVNIQAEWLFDNLNLLNAFVDNERGTIGIMDQHGYMFYPTIDNLPLEPDFKTSVRQRIQSEGLDSNQFVEWDGKELQVVTYMDTGLNDWKMIIVQPYKSLLQRIDELKQTALWLIFGFILAAIACSIFISRRLYRPIRRLVQHIRPASQFHLDGHPADSSAWKDELRYIEHAYKGMLTSLQSIQRAHDEHRAIVRSYYARTIVLEGPSLSQAAFEQQIRKQQLCIEPRGVYRLVALQMDEAARFRDSYSAAEQKLLRFALRNIAEHVFSAAGQVEWIEGKEDWAVLLLSAEEGLEEPPLVLHAQRVQEALRKYYRLSLTVTLGDLERDYRALSGSCGRLEDRSLYRMVSGHGSVITPGMVQTNVAEAEGEMQTLNSLEKKMADAIRMNHKAEAEEGLEEALSCMRKLPPDQLMHSLLALLTHIRHALSEVNKNRLQAIHIGWNRYIREVTELETLADAHMLFAQLLTEIADKQANEQKDTHRVLVETIKEIIETRYADLNLSLQTIADALGMSPAYVSRVFRKAESVAIHAYIRETRLQHALRLLETSDSPIADIMERVGYGNVSNFFRHFKKRYGTTPKEYRLKRSIENHSSTPEKE</sequence>
<evidence type="ECO:0000256" key="1">
    <source>
        <dbReference type="ARBA" id="ARBA00004236"/>
    </source>
</evidence>
<dbReference type="PROSITE" id="PS50885">
    <property type="entry name" value="HAMP"/>
    <property type="match status" value="1"/>
</dbReference>
<dbReference type="GO" id="GO:0003700">
    <property type="term" value="F:DNA-binding transcription factor activity"/>
    <property type="evidence" value="ECO:0007669"/>
    <property type="project" value="InterPro"/>
</dbReference>
<evidence type="ECO:0000256" key="3">
    <source>
        <dbReference type="ARBA" id="ARBA00023015"/>
    </source>
</evidence>
<keyword evidence="4" id="KW-0238">DNA-binding</keyword>
<organism evidence="10 11">
    <name type="scientific">Xylanibacillus composti</name>
    <dbReference type="NCBI Taxonomy" id="1572762"/>
    <lineage>
        <taxon>Bacteria</taxon>
        <taxon>Bacillati</taxon>
        <taxon>Bacillota</taxon>
        <taxon>Bacilli</taxon>
        <taxon>Bacillales</taxon>
        <taxon>Paenibacillaceae</taxon>
        <taxon>Xylanibacillus</taxon>
    </lineage>
</organism>
<dbReference type="InterPro" id="IPR020449">
    <property type="entry name" value="Tscrpt_reg_AraC-type_HTH"/>
</dbReference>
<dbReference type="Proteomes" id="UP000677918">
    <property type="component" value="Unassembled WGS sequence"/>
</dbReference>
<keyword evidence="2" id="KW-1003">Cell membrane</keyword>
<proteinExistence type="predicted"/>
<dbReference type="InterPro" id="IPR018060">
    <property type="entry name" value="HTH_AraC"/>
</dbReference>
<protein>
    <recommendedName>
        <fullName evidence="12">AraC family transcriptional regulator</fullName>
    </recommendedName>
</protein>
<dbReference type="Gene3D" id="6.10.340.10">
    <property type="match status" value="1"/>
</dbReference>
<feature type="domain" description="HTH araC/xylS-type" evidence="8">
    <location>
        <begin position="684"/>
        <end position="783"/>
    </location>
</feature>
<dbReference type="InterPro" id="IPR009057">
    <property type="entry name" value="Homeodomain-like_sf"/>
</dbReference>
<keyword evidence="7" id="KW-1133">Transmembrane helix</keyword>
<evidence type="ECO:0000256" key="7">
    <source>
        <dbReference type="SAM" id="Phobius"/>
    </source>
</evidence>
<dbReference type="GO" id="GO:0007165">
    <property type="term" value="P:signal transduction"/>
    <property type="evidence" value="ECO:0007669"/>
    <property type="project" value="InterPro"/>
</dbReference>
<evidence type="ECO:0000256" key="5">
    <source>
        <dbReference type="ARBA" id="ARBA00023136"/>
    </source>
</evidence>
<dbReference type="InterPro" id="IPR003660">
    <property type="entry name" value="HAMP_dom"/>
</dbReference>
<evidence type="ECO:0000256" key="2">
    <source>
        <dbReference type="ARBA" id="ARBA00022475"/>
    </source>
</evidence>
<feature type="transmembrane region" description="Helical" evidence="7">
    <location>
        <begin position="21"/>
        <end position="40"/>
    </location>
</feature>
<evidence type="ECO:0000256" key="4">
    <source>
        <dbReference type="ARBA" id="ARBA00023125"/>
    </source>
</evidence>
<accession>A0A8J4M3S8</accession>
<feature type="transmembrane region" description="Helical" evidence="7">
    <location>
        <begin position="309"/>
        <end position="327"/>
    </location>
</feature>